<evidence type="ECO:0000256" key="1">
    <source>
        <dbReference type="SAM" id="MobiDB-lite"/>
    </source>
</evidence>
<feature type="compositionally biased region" description="Basic residues" evidence="1">
    <location>
        <begin position="32"/>
        <end position="50"/>
    </location>
</feature>
<dbReference type="EMBL" id="CP144745">
    <property type="protein sequence ID" value="WVZ50536.1"/>
    <property type="molecule type" value="Genomic_DNA"/>
</dbReference>
<organism evidence="2 3">
    <name type="scientific">Paspalum notatum var. saurae</name>
    <dbReference type="NCBI Taxonomy" id="547442"/>
    <lineage>
        <taxon>Eukaryota</taxon>
        <taxon>Viridiplantae</taxon>
        <taxon>Streptophyta</taxon>
        <taxon>Embryophyta</taxon>
        <taxon>Tracheophyta</taxon>
        <taxon>Spermatophyta</taxon>
        <taxon>Magnoliopsida</taxon>
        <taxon>Liliopsida</taxon>
        <taxon>Poales</taxon>
        <taxon>Poaceae</taxon>
        <taxon>PACMAD clade</taxon>
        <taxon>Panicoideae</taxon>
        <taxon>Andropogonodae</taxon>
        <taxon>Paspaleae</taxon>
        <taxon>Paspalinae</taxon>
        <taxon>Paspalum</taxon>
    </lineage>
</organism>
<sequence length="117" mass="12716">MFGFYGQNFSTPEPPPRPASVAPRHPPPPPPPRRRPPTPRPPRSRHRRVLVPRIPLQPHHRAPPLPAHHPRGSPFNPANMPASKATVDAMLSVAVSAAHVAADAHCVVCKDAFVLSD</sequence>
<reference evidence="2 3" key="1">
    <citation type="submission" date="2024-02" db="EMBL/GenBank/DDBJ databases">
        <title>High-quality chromosome-scale genome assembly of Pensacola bahiagrass (Paspalum notatum Flugge var. saurae).</title>
        <authorList>
            <person name="Vega J.M."/>
            <person name="Podio M."/>
            <person name="Orjuela J."/>
            <person name="Siena L.A."/>
            <person name="Pessino S.C."/>
            <person name="Combes M.C."/>
            <person name="Mariac C."/>
            <person name="Albertini E."/>
            <person name="Pupilli F."/>
            <person name="Ortiz J.P.A."/>
            <person name="Leblanc O."/>
        </authorList>
    </citation>
    <scope>NUCLEOTIDE SEQUENCE [LARGE SCALE GENOMIC DNA]</scope>
    <source>
        <strain evidence="2">R1</strain>
        <tissue evidence="2">Leaf</tissue>
    </source>
</reference>
<evidence type="ECO:0000313" key="2">
    <source>
        <dbReference type="EMBL" id="WVZ50536.1"/>
    </source>
</evidence>
<feature type="region of interest" description="Disordered" evidence="1">
    <location>
        <begin position="1"/>
        <end position="81"/>
    </location>
</feature>
<name>A0AAQ3SFG3_PASNO</name>
<accession>A0AAQ3SFG3</accession>
<dbReference type="Proteomes" id="UP001341281">
    <property type="component" value="Chromosome 01"/>
</dbReference>
<evidence type="ECO:0000313" key="3">
    <source>
        <dbReference type="Proteomes" id="UP001341281"/>
    </source>
</evidence>
<dbReference type="AlphaFoldDB" id="A0AAQ3SFG3"/>
<protein>
    <submittedName>
        <fullName evidence="2">Uncharacterized protein</fullName>
    </submittedName>
</protein>
<gene>
    <name evidence="2" type="ORF">U9M48_001779</name>
</gene>
<proteinExistence type="predicted"/>
<keyword evidence="3" id="KW-1185">Reference proteome</keyword>
<feature type="compositionally biased region" description="Pro residues" evidence="1">
    <location>
        <begin position="12"/>
        <end position="31"/>
    </location>
</feature>